<dbReference type="InterPro" id="IPR036388">
    <property type="entry name" value="WH-like_DNA-bd_sf"/>
</dbReference>
<sequence length="1026" mass="117605">MGDTVVSMARSLLGGAIAAASSAARQEMSMLIGVQNDIWYIKDELKTMHAFLRAAEVTKEKDELVKVWAEQVRDLAYDIEDCLEEFTIHVKHQSLSRQLMKLRHRHRIAVQIRSLKLRVQEVSNRNMRYNFIKSAPSREMDDFSTNMEMTRYQAAHYVDEAKLVGFDGPKKEILKMISGSEDVEVQTIWIVGAGGLGKTTLAKKVYESSNITSMFPCCAWITVSQSFDVMDLLKDMIKQLLGKESLDNLFTKYKEVKIKENNLTDHLTEWLRNKRYFLVLDDLWSTKAWDCLKPTLWGNNREGSRLVVTTRNRDLAEGSSSPLVYPLQTLHREDATKLLLAKTNKSLCDINKDGMNETFEKILKKCGGLPLAIITIGGLLAAKDVKEWDGLYAQIPSELENNPSFEVMRQVLALSYKYLPSHLKPCFLYLSIFPEDFEIQRKRLVYRWIAEGFIRARDGVSIVDVAIKYFNDLINRSLMQPSRVNMEGTIKSCRVHDIIRDIMISISREEKFVCRIDDKETCLMEENIHHVAFYNSNSSEIAMDLNQVRSLTVFGERHKELTPLLCSPQVRMLRVLDFQGVRFGMTQKEMDHIWSVLHLKYMNIRCDYNLPNSSGYSKIYRIPRSIGKLQGLRVLDISNTCITSLPTEICELRSLNILRCTRKEYYEFFDPSKPIQCLFALSCIPVTMALADSDQRHEITAELHMACSTRWFSTCGVRVPMRIGNLKQLQELGYVDIRLTSSKAVKELGELSQLKKLRLRINGATQRKCKVLREAIEKLSSLQSLRINAFDVSSLRNLEWLHYISSPPPFLKNLTLEGCIKEIDWLREFTHLVKIHLFGSKLKEGKTVQILGELPNLMVLQLRWGAYVGVKLLFRAEAFPKLRKLEIRFLEDLREMRFEERTSPQMETIEISHCRLESGIIGIKHLPKLKEISLRWNCEVARLGQLLEEVKANPNRPVLLLYNDPSKHDLGDTQEGSGTPVEANEPPKNVGESSQSNQGEDDDDDQQQPITSTEIMPADADPAVSS</sequence>
<evidence type="ECO:0000313" key="12">
    <source>
        <dbReference type="EnsemblPlants" id="ORUFI06G03030.3"/>
    </source>
</evidence>
<dbReference type="Proteomes" id="UP000008022">
    <property type="component" value="Unassembled WGS sequence"/>
</dbReference>
<dbReference type="InterPro" id="IPR055414">
    <property type="entry name" value="LRR_R13L4/SHOC2-like"/>
</dbReference>
<evidence type="ECO:0000256" key="5">
    <source>
        <dbReference type="ARBA" id="ARBA00022821"/>
    </source>
</evidence>
<dbReference type="STRING" id="4529.A0A0E0PTH3"/>
<keyword evidence="13" id="KW-1185">Reference proteome</keyword>
<dbReference type="InterPro" id="IPR041118">
    <property type="entry name" value="Rx_N"/>
</dbReference>
<dbReference type="PANTHER" id="PTHR23155:SF963">
    <property type="entry name" value="OS06G0287000 PROTEIN"/>
    <property type="match status" value="1"/>
</dbReference>
<keyword evidence="5" id="KW-0611">Plant defense</keyword>
<protein>
    <submittedName>
        <fullName evidence="12">Uncharacterized protein</fullName>
    </submittedName>
</protein>
<dbReference type="Gene3D" id="1.20.5.4130">
    <property type="match status" value="1"/>
</dbReference>
<keyword evidence="6" id="KW-0175">Coiled coil</keyword>
<organism evidence="12 13">
    <name type="scientific">Oryza rufipogon</name>
    <name type="common">Brownbeard rice</name>
    <name type="synonym">Asian wild rice</name>
    <dbReference type="NCBI Taxonomy" id="4529"/>
    <lineage>
        <taxon>Eukaryota</taxon>
        <taxon>Viridiplantae</taxon>
        <taxon>Streptophyta</taxon>
        <taxon>Embryophyta</taxon>
        <taxon>Tracheophyta</taxon>
        <taxon>Spermatophyta</taxon>
        <taxon>Magnoliopsida</taxon>
        <taxon>Liliopsida</taxon>
        <taxon>Poales</taxon>
        <taxon>Poaceae</taxon>
        <taxon>BOP clade</taxon>
        <taxon>Oryzoideae</taxon>
        <taxon>Oryzeae</taxon>
        <taxon>Oryzinae</taxon>
        <taxon>Oryza</taxon>
    </lineage>
</organism>
<dbReference type="EnsemblPlants" id="ORUFI06G03030.3">
    <property type="protein sequence ID" value="ORUFI06G03030.3"/>
    <property type="gene ID" value="ORUFI06G03030"/>
</dbReference>
<dbReference type="FunFam" id="3.40.50.300:FF:001091">
    <property type="entry name" value="Probable disease resistance protein At1g61300"/>
    <property type="match status" value="1"/>
</dbReference>
<dbReference type="FunFam" id="1.10.10.10:FF:000322">
    <property type="entry name" value="Probable disease resistance protein At1g63360"/>
    <property type="match status" value="1"/>
</dbReference>
<dbReference type="eggNOG" id="KOG4658">
    <property type="taxonomic scope" value="Eukaryota"/>
</dbReference>
<feature type="domain" description="Disease resistance R13L4/SHOC-2-like LRR" evidence="11">
    <location>
        <begin position="547"/>
        <end position="686"/>
    </location>
</feature>
<accession>A0A0E0PTH3</accession>
<dbReference type="Gene3D" id="3.80.10.10">
    <property type="entry name" value="Ribonuclease Inhibitor"/>
    <property type="match status" value="1"/>
</dbReference>
<reference evidence="13" key="1">
    <citation type="submission" date="2013-06" db="EMBL/GenBank/DDBJ databases">
        <authorList>
            <person name="Zhao Q."/>
        </authorList>
    </citation>
    <scope>NUCLEOTIDE SEQUENCE</scope>
    <source>
        <strain evidence="13">cv. W1943</strain>
    </source>
</reference>
<reference evidence="12" key="2">
    <citation type="submission" date="2015-06" db="UniProtKB">
        <authorList>
            <consortium name="EnsemblPlants"/>
        </authorList>
    </citation>
    <scope>IDENTIFICATION</scope>
</reference>
<evidence type="ECO:0000256" key="4">
    <source>
        <dbReference type="ARBA" id="ARBA00022741"/>
    </source>
</evidence>
<dbReference type="Pfam" id="PF23559">
    <property type="entry name" value="WHD_DRP"/>
    <property type="match status" value="1"/>
</dbReference>
<dbReference type="Pfam" id="PF23598">
    <property type="entry name" value="LRR_14"/>
    <property type="match status" value="2"/>
</dbReference>
<dbReference type="InterPro" id="IPR002182">
    <property type="entry name" value="NB-ARC"/>
</dbReference>
<dbReference type="InterPro" id="IPR027417">
    <property type="entry name" value="P-loop_NTPase"/>
</dbReference>
<evidence type="ECO:0000259" key="9">
    <source>
        <dbReference type="Pfam" id="PF18052"/>
    </source>
</evidence>
<evidence type="ECO:0000259" key="10">
    <source>
        <dbReference type="Pfam" id="PF23559"/>
    </source>
</evidence>
<keyword evidence="4" id="KW-0547">Nucleotide-binding</keyword>
<evidence type="ECO:0000259" key="11">
    <source>
        <dbReference type="Pfam" id="PF23598"/>
    </source>
</evidence>
<feature type="domain" description="Disease resistance R13L4/SHOC-2-like LRR" evidence="11">
    <location>
        <begin position="716"/>
        <end position="956"/>
    </location>
</feature>
<dbReference type="GO" id="GO:0042742">
    <property type="term" value="P:defense response to bacterium"/>
    <property type="evidence" value="ECO:0007669"/>
    <property type="project" value="UniProtKB-ARBA"/>
</dbReference>
<dbReference type="SUPFAM" id="SSF52058">
    <property type="entry name" value="L domain-like"/>
    <property type="match status" value="1"/>
</dbReference>
<dbReference type="PANTHER" id="PTHR23155">
    <property type="entry name" value="DISEASE RESISTANCE PROTEIN RP"/>
    <property type="match status" value="1"/>
</dbReference>
<dbReference type="GO" id="GO:0002758">
    <property type="term" value="P:innate immune response-activating signaling pathway"/>
    <property type="evidence" value="ECO:0007669"/>
    <property type="project" value="UniProtKB-ARBA"/>
</dbReference>
<dbReference type="Gene3D" id="1.10.10.10">
    <property type="entry name" value="Winged helix-like DNA-binding domain superfamily/Winged helix DNA-binding domain"/>
    <property type="match status" value="1"/>
</dbReference>
<feature type="domain" description="NB-ARC" evidence="8">
    <location>
        <begin position="171"/>
        <end position="344"/>
    </location>
</feature>
<name>A0A0E0PTH3_ORYRU</name>
<comment type="similarity">
    <text evidence="1">Belongs to the disease resistance NB-LRR family.</text>
</comment>
<dbReference type="CDD" id="cd14798">
    <property type="entry name" value="RX-CC_like"/>
    <property type="match status" value="1"/>
</dbReference>
<proteinExistence type="inferred from homology"/>
<dbReference type="OMA" id="IEISHCR"/>
<dbReference type="InterPro" id="IPR038005">
    <property type="entry name" value="RX-like_CC"/>
</dbReference>
<feature type="region of interest" description="Disordered" evidence="7">
    <location>
        <begin position="961"/>
        <end position="1026"/>
    </location>
</feature>
<dbReference type="Gramene" id="ORUFI06G03030.3">
    <property type="protein sequence ID" value="ORUFI06G03030.3"/>
    <property type="gene ID" value="ORUFI06G03030"/>
</dbReference>
<keyword evidence="2" id="KW-0433">Leucine-rich repeat</keyword>
<keyword evidence="3" id="KW-0677">Repeat</keyword>
<feature type="domain" description="Disease resistance protein winged helix" evidence="10">
    <location>
        <begin position="432"/>
        <end position="502"/>
    </location>
</feature>
<dbReference type="InterPro" id="IPR044974">
    <property type="entry name" value="Disease_R_plants"/>
</dbReference>
<dbReference type="InterPro" id="IPR042197">
    <property type="entry name" value="Apaf_helical"/>
</dbReference>
<evidence type="ECO:0000259" key="8">
    <source>
        <dbReference type="Pfam" id="PF00931"/>
    </source>
</evidence>
<evidence type="ECO:0000313" key="13">
    <source>
        <dbReference type="Proteomes" id="UP000008022"/>
    </source>
</evidence>
<evidence type="ECO:0000256" key="3">
    <source>
        <dbReference type="ARBA" id="ARBA00022737"/>
    </source>
</evidence>
<evidence type="ECO:0000256" key="1">
    <source>
        <dbReference type="ARBA" id="ARBA00008894"/>
    </source>
</evidence>
<dbReference type="GO" id="GO:0043531">
    <property type="term" value="F:ADP binding"/>
    <property type="evidence" value="ECO:0007669"/>
    <property type="project" value="InterPro"/>
</dbReference>
<evidence type="ECO:0000256" key="2">
    <source>
        <dbReference type="ARBA" id="ARBA00022614"/>
    </source>
</evidence>
<dbReference type="Pfam" id="PF18052">
    <property type="entry name" value="Rx_N"/>
    <property type="match status" value="1"/>
</dbReference>
<dbReference type="PRINTS" id="PR00364">
    <property type="entry name" value="DISEASERSIST"/>
</dbReference>
<dbReference type="InterPro" id="IPR058922">
    <property type="entry name" value="WHD_DRP"/>
</dbReference>
<dbReference type="SUPFAM" id="SSF52540">
    <property type="entry name" value="P-loop containing nucleoside triphosphate hydrolases"/>
    <property type="match status" value="1"/>
</dbReference>
<dbReference type="GO" id="GO:0009626">
    <property type="term" value="P:plant-type hypersensitive response"/>
    <property type="evidence" value="ECO:0007669"/>
    <property type="project" value="UniProtKB-ARBA"/>
</dbReference>
<dbReference type="InterPro" id="IPR032675">
    <property type="entry name" value="LRR_dom_sf"/>
</dbReference>
<dbReference type="AlphaFoldDB" id="A0A0E0PTH3"/>
<feature type="domain" description="Disease resistance N-terminal" evidence="9">
    <location>
        <begin position="16"/>
        <end position="102"/>
    </location>
</feature>
<dbReference type="Gene3D" id="3.40.50.300">
    <property type="entry name" value="P-loop containing nucleotide triphosphate hydrolases"/>
    <property type="match status" value="1"/>
</dbReference>
<dbReference type="Pfam" id="PF00931">
    <property type="entry name" value="NB-ARC"/>
    <property type="match status" value="1"/>
</dbReference>
<dbReference type="Gene3D" id="1.10.8.430">
    <property type="entry name" value="Helical domain of apoptotic protease-activating factors"/>
    <property type="match status" value="1"/>
</dbReference>
<evidence type="ECO:0000256" key="7">
    <source>
        <dbReference type="SAM" id="MobiDB-lite"/>
    </source>
</evidence>
<evidence type="ECO:0000256" key="6">
    <source>
        <dbReference type="ARBA" id="ARBA00023054"/>
    </source>
</evidence>